<proteinExistence type="predicted"/>
<sequence>MSDTIKKHRELSKKALISGEAKSSGQRTPVQTQRGMTHLMYLFFLGAIIGFFISVTIWIIAGFSKVAIMLPFIMGFLGVTMEMIRRKCFE</sequence>
<dbReference type="AlphaFoldDB" id="A0A1V6M2R2"/>
<keyword evidence="3" id="KW-1185">Reference proteome</keyword>
<evidence type="ECO:0000313" key="3">
    <source>
        <dbReference type="Proteomes" id="UP000242219"/>
    </source>
</evidence>
<feature type="transmembrane region" description="Helical" evidence="1">
    <location>
        <begin position="39"/>
        <end position="60"/>
    </location>
</feature>
<comment type="caution">
    <text evidence="2">The sequence shown here is derived from an EMBL/GenBank/DDBJ whole genome shotgun (WGS) entry which is preliminary data.</text>
</comment>
<gene>
    <name evidence="2" type="ORF">BIY37_02060</name>
</gene>
<reference evidence="2 3" key="1">
    <citation type="journal article" date="2016" name="Genome Announc.">
        <title>Draft Genome Sequence of the Anaerobic Ammonium-Oxidizing Bacterium 'Candidatus Brocadia sp. 40'.</title>
        <authorList>
            <person name="Ali M."/>
            <person name="Haroon M.F."/>
            <person name="Narita Y."/>
            <person name="Zhang L."/>
            <person name="Rangel Shaw D."/>
            <person name="Okabe S."/>
            <person name="Saikaly P.E."/>
        </authorList>
    </citation>
    <scope>NUCLEOTIDE SEQUENCE [LARGE SCALE GENOMIC DNA]</scope>
    <source>
        <strain evidence="2 3">40</strain>
    </source>
</reference>
<keyword evidence="1" id="KW-0472">Membrane</keyword>
<evidence type="ECO:0000313" key="2">
    <source>
        <dbReference type="EMBL" id="OQD46688.1"/>
    </source>
</evidence>
<dbReference type="Proteomes" id="UP000242219">
    <property type="component" value="Unassembled WGS sequence"/>
</dbReference>
<protein>
    <submittedName>
        <fullName evidence="2">Uncharacterized protein</fullName>
    </submittedName>
</protein>
<keyword evidence="1" id="KW-1133">Transmembrane helix</keyword>
<feature type="transmembrane region" description="Helical" evidence="1">
    <location>
        <begin position="66"/>
        <end position="84"/>
    </location>
</feature>
<name>A0A1V6M2R2_9BACT</name>
<accession>A0A1V6M2R2</accession>
<dbReference type="EMBL" id="MJUW02000024">
    <property type="protein sequence ID" value="OQD46688.1"/>
    <property type="molecule type" value="Genomic_DNA"/>
</dbReference>
<organism evidence="2 3">
    <name type="scientific">Candidatus Brocadia sapporoensis</name>
    <dbReference type="NCBI Taxonomy" id="392547"/>
    <lineage>
        <taxon>Bacteria</taxon>
        <taxon>Pseudomonadati</taxon>
        <taxon>Planctomycetota</taxon>
        <taxon>Candidatus Brocadiia</taxon>
        <taxon>Candidatus Brocadiales</taxon>
        <taxon>Candidatus Brocadiaceae</taxon>
        <taxon>Candidatus Brocadia</taxon>
    </lineage>
</organism>
<evidence type="ECO:0000256" key="1">
    <source>
        <dbReference type="SAM" id="Phobius"/>
    </source>
</evidence>
<keyword evidence="1" id="KW-0812">Transmembrane</keyword>
<dbReference type="RefSeq" id="WP_070066183.1">
    <property type="nucleotide sequence ID" value="NZ_MJUW02000024.1"/>
</dbReference>